<dbReference type="Proteomes" id="UP000537326">
    <property type="component" value="Unassembled WGS sequence"/>
</dbReference>
<feature type="compositionally biased region" description="Basic and acidic residues" evidence="2">
    <location>
        <begin position="276"/>
        <end position="299"/>
    </location>
</feature>
<evidence type="ECO:0000313" key="4">
    <source>
        <dbReference type="EMBL" id="NYI08534.1"/>
    </source>
</evidence>
<dbReference type="PANTHER" id="PTHR30486">
    <property type="entry name" value="TWITCHING MOTILITY PROTEIN PILT"/>
    <property type="match status" value="1"/>
</dbReference>
<dbReference type="GO" id="GO:0016887">
    <property type="term" value="F:ATP hydrolysis activity"/>
    <property type="evidence" value="ECO:0007669"/>
    <property type="project" value="InterPro"/>
</dbReference>
<dbReference type="SUPFAM" id="SSF52540">
    <property type="entry name" value="P-loop containing nucleoside triphosphate hydrolases"/>
    <property type="match status" value="1"/>
</dbReference>
<evidence type="ECO:0000256" key="2">
    <source>
        <dbReference type="SAM" id="MobiDB-lite"/>
    </source>
</evidence>
<evidence type="ECO:0000313" key="5">
    <source>
        <dbReference type="Proteomes" id="UP000537326"/>
    </source>
</evidence>
<comment type="caution">
    <text evidence="4">The sequence shown here is derived from an EMBL/GenBank/DDBJ whole genome shotgun (WGS) entry which is preliminary data.</text>
</comment>
<sequence length="307" mass="32124">MSEPAVALVERARAHLAAAAAPLTPHAVAEALRGAGPVGHDTVLAVHARLVRDVEGAGPLQGLLATPGVTDVLVNGSSGVYLDRGSGLERAEVHLPDEESVRRLAQRLASLGGRRLDDASPCVDLRLPDGTRLHAVLAPVARPGTTISLRLPPRRPFSLPELMAAGHAPPQMERLLTALVAARAAFLVTGGTGTGKTTVLATLLGLVPPTERIVVVEDAAELAPAHPHVVSLEARPANLEGSGALPLHTLVRQALRMRPDRIVVGEVRIPAGVSRAPDRKLPSSREARHSSGETPRRDAFQTGNSRA</sequence>
<dbReference type="InterPro" id="IPR050921">
    <property type="entry name" value="T4SS_GSP_E_ATPase"/>
</dbReference>
<evidence type="ECO:0000256" key="1">
    <source>
        <dbReference type="ARBA" id="ARBA00006611"/>
    </source>
</evidence>
<reference evidence="4 5" key="1">
    <citation type="submission" date="2020-07" db="EMBL/GenBank/DDBJ databases">
        <title>Sequencing the genomes of 1000 actinobacteria strains.</title>
        <authorList>
            <person name="Klenk H.-P."/>
        </authorList>
    </citation>
    <scope>NUCLEOTIDE SEQUENCE [LARGE SCALE GENOMIC DNA]</scope>
    <source>
        <strain evidence="4 5">DSM 18248</strain>
    </source>
</reference>
<comment type="similarity">
    <text evidence="1">Belongs to the GSP E family.</text>
</comment>
<feature type="domain" description="Bacterial type II secretion system protein E" evidence="3">
    <location>
        <begin position="55"/>
        <end position="268"/>
    </location>
</feature>
<dbReference type="InterPro" id="IPR027417">
    <property type="entry name" value="P-loop_NTPase"/>
</dbReference>
<dbReference type="Pfam" id="PF00437">
    <property type="entry name" value="T2SSE"/>
    <property type="match status" value="1"/>
</dbReference>
<feature type="region of interest" description="Disordered" evidence="2">
    <location>
        <begin position="274"/>
        <end position="307"/>
    </location>
</feature>
<accession>A0A7Y9YB05</accession>
<gene>
    <name evidence="4" type="ORF">BKA05_000049</name>
</gene>
<dbReference type="Gene3D" id="3.30.450.380">
    <property type="match status" value="1"/>
</dbReference>
<dbReference type="AlphaFoldDB" id="A0A7Y9YB05"/>
<protein>
    <submittedName>
        <fullName evidence="4">Pilus assembly protein CpaF</fullName>
    </submittedName>
</protein>
<proteinExistence type="inferred from homology"/>
<evidence type="ECO:0000259" key="3">
    <source>
        <dbReference type="Pfam" id="PF00437"/>
    </source>
</evidence>
<dbReference type="PANTHER" id="PTHR30486:SF6">
    <property type="entry name" value="TYPE IV PILUS RETRACTATION ATPASE PILT"/>
    <property type="match status" value="1"/>
</dbReference>
<dbReference type="RefSeq" id="WP_179529633.1">
    <property type="nucleotide sequence ID" value="NZ_BAAAPP010000002.1"/>
</dbReference>
<organism evidence="4 5">
    <name type="scientific">Nocardioides marinus</name>
    <dbReference type="NCBI Taxonomy" id="374514"/>
    <lineage>
        <taxon>Bacteria</taxon>
        <taxon>Bacillati</taxon>
        <taxon>Actinomycetota</taxon>
        <taxon>Actinomycetes</taxon>
        <taxon>Propionibacteriales</taxon>
        <taxon>Nocardioidaceae</taxon>
        <taxon>Nocardioides</taxon>
    </lineage>
</organism>
<keyword evidence="5" id="KW-1185">Reference proteome</keyword>
<dbReference type="EMBL" id="JACBZI010000001">
    <property type="protein sequence ID" value="NYI08534.1"/>
    <property type="molecule type" value="Genomic_DNA"/>
</dbReference>
<dbReference type="Gene3D" id="3.40.50.300">
    <property type="entry name" value="P-loop containing nucleotide triphosphate hydrolases"/>
    <property type="match status" value="1"/>
</dbReference>
<name>A0A7Y9YB05_9ACTN</name>
<dbReference type="InterPro" id="IPR001482">
    <property type="entry name" value="T2SS/T4SS_dom"/>
</dbReference>